<reference evidence="1" key="1">
    <citation type="submission" date="2019-12" db="EMBL/GenBank/DDBJ databases">
        <title>Genome sequencing and annotation of Brassica cretica.</title>
        <authorList>
            <person name="Studholme D.J."/>
            <person name="Sarris P."/>
        </authorList>
    </citation>
    <scope>NUCLEOTIDE SEQUENCE</scope>
    <source>
        <strain evidence="1">PFS-109/04</strain>
        <tissue evidence="1">Leaf</tissue>
    </source>
</reference>
<dbReference type="AlphaFoldDB" id="A0A8S9SPJ1"/>
<organism evidence="1 2">
    <name type="scientific">Brassica cretica</name>
    <name type="common">Mustard</name>
    <dbReference type="NCBI Taxonomy" id="69181"/>
    <lineage>
        <taxon>Eukaryota</taxon>
        <taxon>Viridiplantae</taxon>
        <taxon>Streptophyta</taxon>
        <taxon>Embryophyta</taxon>
        <taxon>Tracheophyta</taxon>
        <taxon>Spermatophyta</taxon>
        <taxon>Magnoliopsida</taxon>
        <taxon>eudicotyledons</taxon>
        <taxon>Gunneridae</taxon>
        <taxon>Pentapetalae</taxon>
        <taxon>rosids</taxon>
        <taxon>malvids</taxon>
        <taxon>Brassicales</taxon>
        <taxon>Brassicaceae</taxon>
        <taxon>Brassiceae</taxon>
        <taxon>Brassica</taxon>
    </lineage>
</organism>
<evidence type="ECO:0000313" key="2">
    <source>
        <dbReference type="Proteomes" id="UP000712600"/>
    </source>
</evidence>
<gene>
    <name evidence="1" type="ORF">F2Q69_00035397</name>
</gene>
<dbReference type="InterPro" id="IPR040338">
    <property type="entry name" value="At1g67623-like"/>
</dbReference>
<dbReference type="PANTHER" id="PTHR33784">
    <property type="entry name" value="OS05G0482100 PROTEIN"/>
    <property type="match status" value="1"/>
</dbReference>
<name>A0A8S9SPJ1_BRACR</name>
<dbReference type="Proteomes" id="UP000712600">
    <property type="component" value="Unassembled WGS sequence"/>
</dbReference>
<comment type="caution">
    <text evidence="1">The sequence shown here is derived from an EMBL/GenBank/DDBJ whole genome shotgun (WGS) entry which is preliminary data.</text>
</comment>
<accession>A0A8S9SPJ1</accession>
<sequence length="197" mass="23140">MAGNREMGSLRYRALARARSLRSDLAPARARSLRSDRAEHVFGCCVATLFELLSDDSRFFRKAFRKEESIPKKCLSSKVLDVSFFVTVFDPNTLYTYAMTLKVFWDNEEQFSGFTRESCERIGKIVRSLYWGCGKSHIDAFLMKKYEFISNVLPLFYNCQCTPWVERDWELWHIENSKGKNLCDRCFWMKELGLFLP</sequence>
<evidence type="ECO:0000313" key="1">
    <source>
        <dbReference type="EMBL" id="KAF3601993.1"/>
    </source>
</evidence>
<dbReference type="EMBL" id="QGKX02000004">
    <property type="protein sequence ID" value="KAF3601993.1"/>
    <property type="molecule type" value="Genomic_DNA"/>
</dbReference>
<protein>
    <submittedName>
        <fullName evidence="1">Uncharacterized protein</fullName>
    </submittedName>
</protein>
<dbReference type="PANTHER" id="PTHR33784:SF10">
    <property type="entry name" value="F-BOX PROTEIN"/>
    <property type="match status" value="1"/>
</dbReference>
<proteinExistence type="predicted"/>